<dbReference type="PANTHER" id="PTHR48048:SF83">
    <property type="entry name" value="GLYCOSYLTRANSFERASE"/>
    <property type="match status" value="1"/>
</dbReference>
<dbReference type="Proteomes" id="UP000030645">
    <property type="component" value="Unassembled WGS sequence"/>
</dbReference>
<dbReference type="KEGG" id="mnt:21404858"/>
<name>W9RXC9_9ROSA</name>
<organism evidence="6 7">
    <name type="scientific">Morus notabilis</name>
    <dbReference type="NCBI Taxonomy" id="981085"/>
    <lineage>
        <taxon>Eukaryota</taxon>
        <taxon>Viridiplantae</taxon>
        <taxon>Streptophyta</taxon>
        <taxon>Embryophyta</taxon>
        <taxon>Tracheophyta</taxon>
        <taxon>Spermatophyta</taxon>
        <taxon>Magnoliopsida</taxon>
        <taxon>eudicotyledons</taxon>
        <taxon>Gunneridae</taxon>
        <taxon>Pentapetalae</taxon>
        <taxon>rosids</taxon>
        <taxon>fabids</taxon>
        <taxon>Rosales</taxon>
        <taxon>Moraceae</taxon>
        <taxon>Moreae</taxon>
        <taxon>Morus</taxon>
    </lineage>
</organism>
<dbReference type="Gene3D" id="3.40.50.2000">
    <property type="entry name" value="Glycogen Phosphorylase B"/>
    <property type="match status" value="2"/>
</dbReference>
<evidence type="ECO:0000256" key="3">
    <source>
        <dbReference type="ARBA" id="ARBA00022679"/>
    </source>
</evidence>
<dbReference type="PROSITE" id="PS00375">
    <property type="entry name" value="UDPGT"/>
    <property type="match status" value="1"/>
</dbReference>
<sequence length="474" mass="53063">MKKFELVFVPSPATSHLVSTIEIAKRLMNQDDRISVTILCMKAPTTTYLDAFTKSLVGSETRIKLVHLPQVDPPPTELITKSGEYYIYAYIESFVPHVRDTLKNILSSHSNSHSTRVSCLVLDFFCMPMLDVANELDLPCYLFFTCNLGYLSLMLRISTRHELIGSEFKDSDPDLILPGFMNPIPTRVLPLAAFNKDGGYTTYLQISQGLREIKGIFVNSFAELESPEALRMLSCDGNTPPIYMVGPVVDLKGQPNPCFDQAQHEKIMKWLDKQPNFSVLLLSFGSFGQFFKASQLRELALGLERSGCRFLWCLRSPSQQTIRSATEGIILPEGFLERTKGRGMICEWAPQMDVLAHKATGGFVSHCGWNSMLESLWHGVPVATWPIYAEQQLNAFRMVWEFGLSTEVRLDYREGGDDVTAEEIEVAIRRLMEGGVEMRSRVKEMSQMAKNAVAEGGSSSNALGELVKDIIGSN</sequence>
<dbReference type="InterPro" id="IPR035595">
    <property type="entry name" value="UDP_glycos_trans_CS"/>
</dbReference>
<dbReference type="FunFam" id="3.40.50.2000:FF:000056">
    <property type="entry name" value="Glycosyltransferase"/>
    <property type="match status" value="1"/>
</dbReference>
<dbReference type="STRING" id="981085.W9RXC9"/>
<proteinExistence type="inferred from homology"/>
<comment type="similarity">
    <text evidence="1 4">Belongs to the UDP-glycosyltransferase family.</text>
</comment>
<evidence type="ECO:0000256" key="5">
    <source>
        <dbReference type="RuleBase" id="RU362057"/>
    </source>
</evidence>
<dbReference type="InterPro" id="IPR050481">
    <property type="entry name" value="UDP-glycosyltransf_plant"/>
</dbReference>
<dbReference type="GO" id="GO:0035251">
    <property type="term" value="F:UDP-glucosyltransferase activity"/>
    <property type="evidence" value="ECO:0007669"/>
    <property type="project" value="InterPro"/>
</dbReference>
<protein>
    <recommendedName>
        <fullName evidence="5">Glycosyltransferase</fullName>
        <ecNumber evidence="5">2.4.1.-</ecNumber>
    </recommendedName>
</protein>
<dbReference type="OrthoDB" id="5835829at2759"/>
<dbReference type="EC" id="2.4.1.-" evidence="5"/>
<dbReference type="EMBL" id="KE345330">
    <property type="protein sequence ID" value="EXC01452.1"/>
    <property type="molecule type" value="Genomic_DNA"/>
</dbReference>
<dbReference type="AlphaFoldDB" id="W9RXC9"/>
<evidence type="ECO:0000313" key="7">
    <source>
        <dbReference type="Proteomes" id="UP000030645"/>
    </source>
</evidence>
<evidence type="ECO:0000256" key="2">
    <source>
        <dbReference type="ARBA" id="ARBA00022676"/>
    </source>
</evidence>
<dbReference type="CDD" id="cd03784">
    <property type="entry name" value="GT1_Gtf-like"/>
    <property type="match status" value="1"/>
</dbReference>
<dbReference type="FunFam" id="3.40.50.2000:FF:000080">
    <property type="entry name" value="Glycosyltransferase"/>
    <property type="match status" value="1"/>
</dbReference>
<accession>W9RXC9</accession>
<dbReference type="PANTHER" id="PTHR48048">
    <property type="entry name" value="GLYCOSYLTRANSFERASE"/>
    <property type="match status" value="1"/>
</dbReference>
<dbReference type="eggNOG" id="KOG1192">
    <property type="taxonomic scope" value="Eukaryota"/>
</dbReference>
<dbReference type="Pfam" id="PF00201">
    <property type="entry name" value="UDPGT"/>
    <property type="match status" value="1"/>
</dbReference>
<evidence type="ECO:0000313" key="6">
    <source>
        <dbReference type="EMBL" id="EXC01452.1"/>
    </source>
</evidence>
<reference evidence="7" key="1">
    <citation type="submission" date="2013-01" db="EMBL/GenBank/DDBJ databases">
        <title>Draft Genome Sequence of a Mulberry Tree, Morus notabilis C.K. Schneid.</title>
        <authorList>
            <person name="He N."/>
            <person name="Zhao S."/>
        </authorList>
    </citation>
    <scope>NUCLEOTIDE SEQUENCE</scope>
</reference>
<dbReference type="SUPFAM" id="SSF53756">
    <property type="entry name" value="UDP-Glycosyltransferase/glycogen phosphorylase"/>
    <property type="match status" value="1"/>
</dbReference>
<gene>
    <name evidence="6" type="ORF">L484_022023</name>
</gene>
<evidence type="ECO:0000256" key="1">
    <source>
        <dbReference type="ARBA" id="ARBA00009995"/>
    </source>
</evidence>
<dbReference type="InterPro" id="IPR002213">
    <property type="entry name" value="UDP_glucos_trans"/>
</dbReference>
<evidence type="ECO:0000256" key="4">
    <source>
        <dbReference type="RuleBase" id="RU003718"/>
    </source>
</evidence>
<keyword evidence="7" id="KW-1185">Reference proteome</keyword>
<keyword evidence="3 4" id="KW-0808">Transferase</keyword>
<keyword evidence="2 4" id="KW-0328">Glycosyltransferase</keyword>